<keyword evidence="3" id="KW-1185">Reference proteome</keyword>
<dbReference type="EMBL" id="CP003985">
    <property type="protein sequence ID" value="AGF77828.1"/>
    <property type="molecule type" value="Genomic_DNA"/>
</dbReference>
<dbReference type="eggNOG" id="ENOG502ZFTW">
    <property type="taxonomic scope" value="Bacteria"/>
</dbReference>
<evidence type="ECO:0000313" key="3">
    <source>
        <dbReference type="Proteomes" id="UP000011721"/>
    </source>
</evidence>
<evidence type="ECO:0008006" key="4">
    <source>
        <dbReference type="Google" id="ProtNLM"/>
    </source>
</evidence>
<gene>
    <name evidence="2" type="ordered locus">UWK_01265</name>
</gene>
<keyword evidence="1" id="KW-1133">Transmembrane helix</keyword>
<evidence type="ECO:0000313" key="2">
    <source>
        <dbReference type="EMBL" id="AGF77828.1"/>
    </source>
</evidence>
<dbReference type="Proteomes" id="UP000011721">
    <property type="component" value="Chromosome"/>
</dbReference>
<organism evidence="2 3">
    <name type="scientific">Desulfocapsa sulfexigens (strain DSM 10523 / SB164P1)</name>
    <dbReference type="NCBI Taxonomy" id="1167006"/>
    <lineage>
        <taxon>Bacteria</taxon>
        <taxon>Pseudomonadati</taxon>
        <taxon>Thermodesulfobacteriota</taxon>
        <taxon>Desulfobulbia</taxon>
        <taxon>Desulfobulbales</taxon>
        <taxon>Desulfocapsaceae</taxon>
        <taxon>Desulfocapsa</taxon>
    </lineage>
</organism>
<proteinExistence type="predicted"/>
<dbReference type="KEGG" id="dsf:UWK_01265"/>
<reference evidence="3" key="1">
    <citation type="journal article" date="2013" name="Stand. Genomic Sci.">
        <title>Complete genome sequence of Desulfocapsa sulfexigens, a marine deltaproteobacterium specialized in disproportionating inorganic sulfur compounds.</title>
        <authorList>
            <person name="Finster K.W."/>
            <person name="Kjeldsen K.U."/>
            <person name="Kube M."/>
            <person name="Reinhardt R."/>
            <person name="Mussmann M."/>
            <person name="Amann R."/>
            <person name="Schreiber L."/>
        </authorList>
    </citation>
    <scope>NUCLEOTIDE SEQUENCE [LARGE SCALE GENOMIC DNA]</scope>
    <source>
        <strain evidence="3">DSM 10523 / SB164P1</strain>
    </source>
</reference>
<dbReference type="OrthoDB" id="5431706at2"/>
<keyword evidence="1" id="KW-0472">Membrane</keyword>
<accession>M1P2W4</accession>
<name>M1P2W4_DESSD</name>
<protein>
    <recommendedName>
        <fullName evidence="4">DUF4440 domain-containing protein</fullName>
    </recommendedName>
</protein>
<dbReference type="AlphaFoldDB" id="M1P2W4"/>
<dbReference type="STRING" id="1167006.UWK_01265"/>
<dbReference type="RefSeq" id="WP_015403520.1">
    <property type="nucleotide sequence ID" value="NC_020304.1"/>
</dbReference>
<feature type="transmembrane region" description="Helical" evidence="1">
    <location>
        <begin position="6"/>
        <end position="22"/>
    </location>
</feature>
<evidence type="ECO:0000256" key="1">
    <source>
        <dbReference type="SAM" id="Phobius"/>
    </source>
</evidence>
<dbReference type="HOGENOM" id="CLU_1641068_0_0_7"/>
<sequence length="161" mass="18441">MDKKIITVLILIVSVIGILFLPNDKKKILSNMDTLAEYCSSTSEETAIALLKKAALAAKLCKNPCMVQIDSHNIHRDFLKKELTDQIIMMKRTMPETSFSFYNTSIIFPQKTLAEITTTLQLTEITSNDRFSDTYELTIHAEKTDGDWLFSFFSVIEFMRQ</sequence>
<keyword evidence="1" id="KW-0812">Transmembrane</keyword>